<dbReference type="GO" id="GO:0004022">
    <property type="term" value="F:alcohol dehydrogenase (NAD+) activity"/>
    <property type="evidence" value="ECO:0007669"/>
    <property type="project" value="TreeGrafter"/>
</dbReference>
<dbReference type="OrthoDB" id="9815791at2"/>
<dbReference type="Pfam" id="PF25137">
    <property type="entry name" value="ADH_Fe_C"/>
    <property type="match status" value="1"/>
</dbReference>
<organism evidence="2 3">
    <name type="scientific">Paraglaciecola psychrophila 170</name>
    <dbReference type="NCBI Taxonomy" id="1129794"/>
    <lineage>
        <taxon>Bacteria</taxon>
        <taxon>Pseudomonadati</taxon>
        <taxon>Pseudomonadota</taxon>
        <taxon>Gammaproteobacteria</taxon>
        <taxon>Alteromonadales</taxon>
        <taxon>Alteromonadaceae</taxon>
        <taxon>Paraglaciecola</taxon>
    </lineage>
</organism>
<dbReference type="PATRIC" id="fig|1129794.4.peg.4414"/>
<dbReference type="PANTHER" id="PTHR11496:SF102">
    <property type="entry name" value="ALCOHOL DEHYDROGENASE 4"/>
    <property type="match status" value="1"/>
</dbReference>
<keyword evidence="3" id="KW-1185">Reference proteome</keyword>
<proteinExistence type="predicted"/>
<dbReference type="Gene3D" id="1.20.1090.10">
    <property type="entry name" value="Dehydroquinate synthase-like - alpha domain"/>
    <property type="match status" value="1"/>
</dbReference>
<dbReference type="Proteomes" id="UP000011864">
    <property type="component" value="Chromosome"/>
</dbReference>
<feature type="domain" description="Fe-containing alcohol dehydrogenase-like C-terminal" evidence="1">
    <location>
        <begin position="1"/>
        <end position="142"/>
    </location>
</feature>
<dbReference type="KEGG" id="gps:C427_4432"/>
<dbReference type="eggNOG" id="COG1454">
    <property type="taxonomic scope" value="Bacteria"/>
</dbReference>
<evidence type="ECO:0000313" key="2">
    <source>
        <dbReference type="EMBL" id="AGH46534.1"/>
    </source>
</evidence>
<dbReference type="AlphaFoldDB" id="K6ZT98"/>
<name>K6ZT98_9ALTE</name>
<evidence type="ECO:0000313" key="3">
    <source>
        <dbReference type="Proteomes" id="UP000011864"/>
    </source>
</evidence>
<protein>
    <submittedName>
        <fullName evidence="2">Iron-containing alcohol dehydrogenase</fullName>
    </submittedName>
</protein>
<dbReference type="InterPro" id="IPR056798">
    <property type="entry name" value="ADH_Fe_C"/>
</dbReference>
<evidence type="ECO:0000259" key="1">
    <source>
        <dbReference type="Pfam" id="PF25137"/>
    </source>
</evidence>
<dbReference type="SUPFAM" id="SSF56796">
    <property type="entry name" value="Dehydroquinate synthase-like"/>
    <property type="match status" value="1"/>
</dbReference>
<dbReference type="STRING" id="1129794.C427_4432"/>
<reference evidence="2 3" key="1">
    <citation type="journal article" date="2013" name="Genome Announc.">
        <title>Complete Genome Sequence of Glaciecola psychrophila Strain 170T.</title>
        <authorList>
            <person name="Yin J."/>
            <person name="Chen J."/>
            <person name="Liu G."/>
            <person name="Yu Y."/>
            <person name="Song L."/>
            <person name="Wang X."/>
            <person name="Qu X."/>
        </authorList>
    </citation>
    <scope>NUCLEOTIDE SEQUENCE [LARGE SCALE GENOMIC DNA]</scope>
    <source>
        <strain evidence="2 3">170</strain>
    </source>
</reference>
<sequence>MLLGSCLTGQAFANAPVAAVHALAYPLGGHFHIPHVLSHALVLIHVMNFNLSHCANLYAELAPVISDAIDLDGNDVEVAKARVDFLSSLIKQLKLPTSLVEVGTAESDINNLAKDTMLHTRLLVNNPKPVTLEDVVHIYQQAHQGTD</sequence>
<dbReference type="EMBL" id="CP003837">
    <property type="protein sequence ID" value="AGH46534.1"/>
    <property type="molecule type" value="Genomic_DNA"/>
</dbReference>
<accession>K6ZT98</accession>
<dbReference type="PANTHER" id="PTHR11496">
    <property type="entry name" value="ALCOHOL DEHYDROGENASE"/>
    <property type="match status" value="1"/>
</dbReference>
<dbReference type="HOGENOM" id="CLU_1766236_0_0_6"/>
<dbReference type="InterPro" id="IPR039697">
    <property type="entry name" value="Alcohol_dehydrogenase_Fe"/>
</dbReference>
<gene>
    <name evidence="2" type="ORF">C427_4432</name>
</gene>